<dbReference type="EMBL" id="CP026995">
    <property type="protein sequence ID" value="QLH07362.1"/>
    <property type="molecule type" value="Genomic_DNA"/>
</dbReference>
<protein>
    <submittedName>
        <fullName evidence="1">Uncharacterized protein</fullName>
    </submittedName>
</protein>
<dbReference type="GeneID" id="56068439"/>
<proteinExistence type="predicted"/>
<dbReference type="AlphaFoldDB" id="A0A7D5RBX7"/>
<dbReference type="RefSeq" id="WP_179371239.1">
    <property type="nucleotide sequence ID" value="NZ_CP026995.1"/>
</dbReference>
<organism evidence="1 2">
    <name type="scientific">Nitrosopumilus ureiphilus</name>
    <dbReference type="NCBI Taxonomy" id="1470067"/>
    <lineage>
        <taxon>Archaea</taxon>
        <taxon>Nitrososphaerota</taxon>
        <taxon>Nitrososphaeria</taxon>
        <taxon>Nitrosopumilales</taxon>
        <taxon>Nitrosopumilaceae</taxon>
        <taxon>Nitrosopumilus</taxon>
    </lineage>
</organism>
<gene>
    <name evidence="1" type="ORF">C5F50_09990</name>
</gene>
<evidence type="ECO:0000313" key="2">
    <source>
        <dbReference type="Proteomes" id="UP000509478"/>
    </source>
</evidence>
<reference evidence="1 2" key="1">
    <citation type="submission" date="2018-02" db="EMBL/GenBank/DDBJ databases">
        <title>Complete genome of Nitrosopumilus ureaphilus PS0.</title>
        <authorList>
            <person name="Qin W."/>
            <person name="Zheng Y."/>
            <person name="Stahl D.A."/>
        </authorList>
    </citation>
    <scope>NUCLEOTIDE SEQUENCE [LARGE SCALE GENOMIC DNA]</scope>
    <source>
        <strain evidence="1 2">PS0</strain>
    </source>
</reference>
<dbReference type="KEGG" id="nue:C5F50_09990"/>
<keyword evidence="2" id="KW-1185">Reference proteome</keyword>
<evidence type="ECO:0000313" key="1">
    <source>
        <dbReference type="EMBL" id="QLH07362.1"/>
    </source>
</evidence>
<accession>A0A7D5RBX7</accession>
<dbReference type="Proteomes" id="UP000509478">
    <property type="component" value="Chromosome"/>
</dbReference>
<sequence>MATNLNNYSKEIQNNLSWDEKIIKAQLEQWIIDIQKKADLEQRLQKAFENSKSHVQSLSDM</sequence>
<name>A0A7D5RBX7_9ARCH</name>